<keyword evidence="7 8" id="KW-0539">Nucleus</keyword>
<dbReference type="OrthoDB" id="10056939at2759"/>
<evidence type="ECO:0000256" key="3">
    <source>
        <dbReference type="ARBA" id="ARBA00023015"/>
    </source>
</evidence>
<dbReference type="PROSITE" id="PS50071">
    <property type="entry name" value="HOMEOBOX_2"/>
    <property type="match status" value="1"/>
</dbReference>
<dbReference type="InterPro" id="IPR008422">
    <property type="entry name" value="KN_HD"/>
</dbReference>
<dbReference type="InterPro" id="IPR009057">
    <property type="entry name" value="Homeodomain-like_sf"/>
</dbReference>
<keyword evidence="12" id="KW-1185">Reference proteome</keyword>
<dbReference type="CDD" id="cd00086">
    <property type="entry name" value="homeodomain"/>
    <property type="match status" value="1"/>
</dbReference>
<evidence type="ECO:0000256" key="9">
    <source>
        <dbReference type="SAM" id="MobiDB-lite"/>
    </source>
</evidence>
<dbReference type="GO" id="GO:0006355">
    <property type="term" value="P:regulation of DNA-templated transcription"/>
    <property type="evidence" value="ECO:0007669"/>
    <property type="project" value="InterPro"/>
</dbReference>
<accession>A0A103XQ00</accession>
<dbReference type="GO" id="GO:0005634">
    <property type="term" value="C:nucleus"/>
    <property type="evidence" value="ECO:0007669"/>
    <property type="project" value="UniProtKB-SubCell"/>
</dbReference>
<evidence type="ECO:0000256" key="7">
    <source>
        <dbReference type="ARBA" id="ARBA00023242"/>
    </source>
</evidence>
<dbReference type="SUPFAM" id="SSF46689">
    <property type="entry name" value="Homeodomain-like"/>
    <property type="match status" value="1"/>
</dbReference>
<comment type="similarity">
    <text evidence="2">Belongs to the TALE/BELL homeobox family.</text>
</comment>
<evidence type="ECO:0000256" key="2">
    <source>
        <dbReference type="ARBA" id="ARBA00006454"/>
    </source>
</evidence>
<reference evidence="11 12" key="1">
    <citation type="journal article" date="2016" name="Sci. Rep.">
        <title>The genome sequence of the outbreeding globe artichoke constructed de novo incorporating a phase-aware low-pass sequencing strategy of F1 progeny.</title>
        <authorList>
            <person name="Scaglione D."/>
            <person name="Reyes-Chin-Wo S."/>
            <person name="Acquadro A."/>
            <person name="Froenicke L."/>
            <person name="Portis E."/>
            <person name="Beitel C."/>
            <person name="Tirone M."/>
            <person name="Mauro R."/>
            <person name="Lo Monaco A."/>
            <person name="Mauromicale G."/>
            <person name="Faccioli P."/>
            <person name="Cattivelli L."/>
            <person name="Rieseberg L."/>
            <person name="Michelmore R."/>
            <person name="Lanteri S."/>
        </authorList>
    </citation>
    <scope>NUCLEOTIDE SEQUENCE [LARGE SCALE GENOMIC DNA]</scope>
    <source>
        <strain evidence="11">2C</strain>
    </source>
</reference>
<keyword evidence="5 8" id="KW-0371">Homeobox</keyword>
<dbReference type="Gramene" id="KVH94770">
    <property type="protein sequence ID" value="KVH94770"/>
    <property type="gene ID" value="Ccrd_003148"/>
</dbReference>
<comment type="caution">
    <text evidence="11">The sequence shown here is derived from an EMBL/GenBank/DDBJ whole genome shotgun (WGS) entry which is preliminary data.</text>
</comment>
<dbReference type="FunFam" id="1.10.10.60:FF:000117">
    <property type="entry name" value="BEL1-like homeodomain protein 9"/>
    <property type="match status" value="1"/>
</dbReference>
<dbReference type="EMBL" id="LEKV01004526">
    <property type="protein sequence ID" value="KVH94770.1"/>
    <property type="molecule type" value="Genomic_DNA"/>
</dbReference>
<dbReference type="InterPro" id="IPR006563">
    <property type="entry name" value="POX_dom"/>
</dbReference>
<keyword evidence="3" id="KW-0805">Transcription regulation</keyword>
<name>A0A103XQ00_CYNCS</name>
<organism evidence="11 12">
    <name type="scientific">Cynara cardunculus var. scolymus</name>
    <name type="common">Globe artichoke</name>
    <name type="synonym">Cynara scolymus</name>
    <dbReference type="NCBI Taxonomy" id="59895"/>
    <lineage>
        <taxon>Eukaryota</taxon>
        <taxon>Viridiplantae</taxon>
        <taxon>Streptophyta</taxon>
        <taxon>Embryophyta</taxon>
        <taxon>Tracheophyta</taxon>
        <taxon>Spermatophyta</taxon>
        <taxon>Magnoliopsida</taxon>
        <taxon>eudicotyledons</taxon>
        <taxon>Gunneridae</taxon>
        <taxon>Pentapetalae</taxon>
        <taxon>asterids</taxon>
        <taxon>campanulids</taxon>
        <taxon>Asterales</taxon>
        <taxon>Asteraceae</taxon>
        <taxon>Carduoideae</taxon>
        <taxon>Cardueae</taxon>
        <taxon>Carduinae</taxon>
        <taxon>Cynara</taxon>
    </lineage>
</organism>
<gene>
    <name evidence="11" type="ORF">Ccrd_003148</name>
</gene>
<evidence type="ECO:0000256" key="1">
    <source>
        <dbReference type="ARBA" id="ARBA00004123"/>
    </source>
</evidence>
<keyword evidence="4 8" id="KW-0238">DNA-binding</keyword>
<comment type="subcellular location">
    <subcellularLocation>
        <location evidence="1 8">Nucleus</location>
    </subcellularLocation>
</comment>
<dbReference type="Pfam" id="PF05920">
    <property type="entry name" value="Homeobox_KN"/>
    <property type="match status" value="1"/>
</dbReference>
<evidence type="ECO:0000313" key="12">
    <source>
        <dbReference type="Proteomes" id="UP000243975"/>
    </source>
</evidence>
<dbReference type="SMART" id="SM00574">
    <property type="entry name" value="POX"/>
    <property type="match status" value="1"/>
</dbReference>
<feature type="DNA-binding region" description="Homeobox" evidence="8">
    <location>
        <begin position="325"/>
        <end position="387"/>
    </location>
</feature>
<dbReference type="AlphaFoldDB" id="A0A103XQ00"/>
<dbReference type="Gene3D" id="1.10.10.60">
    <property type="entry name" value="Homeodomain-like"/>
    <property type="match status" value="1"/>
</dbReference>
<dbReference type="Pfam" id="PF07526">
    <property type="entry name" value="POX"/>
    <property type="match status" value="1"/>
</dbReference>
<evidence type="ECO:0000256" key="4">
    <source>
        <dbReference type="ARBA" id="ARBA00023125"/>
    </source>
</evidence>
<dbReference type="SMART" id="SM00389">
    <property type="entry name" value="HOX"/>
    <property type="match status" value="1"/>
</dbReference>
<proteinExistence type="inferred from homology"/>
<evidence type="ECO:0000259" key="10">
    <source>
        <dbReference type="PROSITE" id="PS50071"/>
    </source>
</evidence>
<dbReference type="OMA" id="CSTGQRH"/>
<feature type="region of interest" description="Disordered" evidence="9">
    <location>
        <begin position="399"/>
        <end position="440"/>
    </location>
</feature>
<dbReference type="STRING" id="59895.A0A103XQ00"/>
<dbReference type="InterPro" id="IPR050224">
    <property type="entry name" value="TALE_homeobox"/>
</dbReference>
<evidence type="ECO:0000256" key="8">
    <source>
        <dbReference type="PROSITE-ProRule" id="PRU00108"/>
    </source>
</evidence>
<keyword evidence="6" id="KW-0804">Transcription</keyword>
<protein>
    <submittedName>
        <fullName evidence="11">Homeobox KN domain-containing protein</fullName>
    </submittedName>
</protein>
<dbReference type="PANTHER" id="PTHR11850">
    <property type="entry name" value="HOMEOBOX PROTEIN TRANSCRIPTION FACTORS"/>
    <property type="match status" value="1"/>
</dbReference>
<evidence type="ECO:0000256" key="5">
    <source>
        <dbReference type="ARBA" id="ARBA00023155"/>
    </source>
</evidence>
<evidence type="ECO:0000313" key="11">
    <source>
        <dbReference type="EMBL" id="KVH94770.1"/>
    </source>
</evidence>
<dbReference type="GO" id="GO:0003677">
    <property type="term" value="F:DNA binding"/>
    <property type="evidence" value="ECO:0007669"/>
    <property type="project" value="UniProtKB-UniRule"/>
</dbReference>
<feature type="compositionally biased region" description="Basic and acidic residues" evidence="9">
    <location>
        <begin position="418"/>
        <end position="440"/>
    </location>
</feature>
<feature type="domain" description="Homeobox" evidence="10">
    <location>
        <begin position="323"/>
        <end position="386"/>
    </location>
</feature>
<dbReference type="Proteomes" id="UP000243975">
    <property type="component" value="Unassembled WGS sequence"/>
</dbReference>
<evidence type="ECO:0000256" key="6">
    <source>
        <dbReference type="ARBA" id="ARBA00023163"/>
    </source>
</evidence>
<sequence length="529" mass="59998">MAEGFEPYHIPQQSRREKLRVVTTGCVGDLLPLYDQSSFISSSPNLLSKQPRNITSSLMATATSNSDYATAMIDESLDLQSVNDPDNNHCNFLYTHQDLRFIQHHPFDGSGDFLVYKPEPLALSLSSHNGTHPLQKYESTGLDFCRTAVMTLGPYTGYASILKGSKFLKPTQQLLDEICDVGFGVDCGLMTDPPSLENLRTTTSVDHPNCGSDTRKRSRLISLLDEVYKRYKHYYQQIQAVITSFETVSGLSSAAPFANLDLKAMSKNFRCLNNAITDQLQFSVKPHEHQISYRREELMWSGSSNDGLYGQKAINNMGFVDHQPVWRPQRGLPKRAVTVLRAWLFDHFLHPYPTDTDKQILAKQTGLSRNQVSNWFINARVRLWKPMVEEVHTLEARQVHKVSSHIQEQETPPVISRDPSHRRNQDPPSKRPRNDFSSENRYSDHHIMERNKEHMNFYGNLSIHGANNGANGNRGVSLTLGLHQDNNAITLSEPFRLNRERFVISGLDAENRQVGREIMGGQFLHDFGG</sequence>
<dbReference type="InterPro" id="IPR001356">
    <property type="entry name" value="HD"/>
</dbReference>